<gene>
    <name evidence="2" type="ORF">OW157_01765</name>
</gene>
<dbReference type="GO" id="GO:0005960">
    <property type="term" value="C:glycine cleavage complex"/>
    <property type="evidence" value="ECO:0007669"/>
    <property type="project" value="InterPro"/>
</dbReference>
<proteinExistence type="predicted"/>
<dbReference type="PANTHER" id="PTHR11715">
    <property type="entry name" value="GLYCINE CLEAVAGE SYSTEM H PROTEIN"/>
    <property type="match status" value="1"/>
</dbReference>
<dbReference type="EMBL" id="JAPRFR010000001">
    <property type="protein sequence ID" value="MCZ0725291.1"/>
    <property type="molecule type" value="Genomic_DNA"/>
</dbReference>
<protein>
    <submittedName>
        <fullName evidence="2">Glycine cleavage system protein H</fullName>
    </submittedName>
</protein>
<dbReference type="Proteomes" id="UP001146670">
    <property type="component" value="Unassembled WGS sequence"/>
</dbReference>
<dbReference type="SUPFAM" id="SSF51230">
    <property type="entry name" value="Single hybrid motif"/>
    <property type="match status" value="1"/>
</dbReference>
<dbReference type="InterPro" id="IPR033753">
    <property type="entry name" value="GCV_H/Fam206"/>
</dbReference>
<dbReference type="InterPro" id="IPR002930">
    <property type="entry name" value="GCV_H"/>
</dbReference>
<dbReference type="GO" id="GO:0005829">
    <property type="term" value="C:cytosol"/>
    <property type="evidence" value="ECO:0007669"/>
    <property type="project" value="TreeGrafter"/>
</dbReference>
<dbReference type="InterPro" id="IPR011053">
    <property type="entry name" value="Single_hybrid_motif"/>
</dbReference>
<dbReference type="PANTHER" id="PTHR11715:SF3">
    <property type="entry name" value="GLYCINE CLEAVAGE SYSTEM H PROTEIN-RELATED"/>
    <property type="match status" value="1"/>
</dbReference>
<keyword evidence="3" id="KW-1185">Reference proteome</keyword>
<organism evidence="2 3">
    <name type="scientific">Aerococcus kribbianus</name>
    <dbReference type="NCBI Taxonomy" id="2999064"/>
    <lineage>
        <taxon>Bacteria</taxon>
        <taxon>Bacillati</taxon>
        <taxon>Bacillota</taxon>
        <taxon>Bacilli</taxon>
        <taxon>Lactobacillales</taxon>
        <taxon>Aerococcaceae</taxon>
        <taxon>Aerococcus</taxon>
    </lineage>
</organism>
<dbReference type="CDD" id="cd06848">
    <property type="entry name" value="GCS_H"/>
    <property type="match status" value="1"/>
</dbReference>
<dbReference type="GO" id="GO:0009249">
    <property type="term" value="P:protein lipoylation"/>
    <property type="evidence" value="ECO:0007669"/>
    <property type="project" value="TreeGrafter"/>
</dbReference>
<evidence type="ECO:0000256" key="1">
    <source>
        <dbReference type="ARBA" id="ARBA00022823"/>
    </source>
</evidence>
<comment type="caution">
    <text evidence="2">The sequence shown here is derived from an EMBL/GenBank/DDBJ whole genome shotgun (WGS) entry which is preliminary data.</text>
</comment>
<sequence>MTKKDFWFKEETDGTTRIGLSREGADTIGDVAYFAFSVQDHLVENEDFFSVEGSKAVTDFLAPVSGEIVAKNSRLEDYPEELNSDDPDKNWLLVIDPNK</sequence>
<dbReference type="Pfam" id="PF01597">
    <property type="entry name" value="GCV_H"/>
    <property type="match status" value="1"/>
</dbReference>
<evidence type="ECO:0000313" key="2">
    <source>
        <dbReference type="EMBL" id="MCZ0725291.1"/>
    </source>
</evidence>
<reference evidence="2" key="1">
    <citation type="submission" date="2022-12" db="EMBL/GenBank/DDBJ databases">
        <title>Description and comparative metabolic analysis of Aerococcus sp. nov., isolated from the feces of a pig.</title>
        <authorList>
            <person name="Chang Y.-H."/>
        </authorList>
    </citation>
    <scope>NUCLEOTIDE SEQUENCE</scope>
    <source>
        <strain evidence="2">YH-aer222</strain>
    </source>
</reference>
<name>A0A9X3JEV0_9LACT</name>
<keyword evidence="1" id="KW-0450">Lipoyl</keyword>
<dbReference type="GO" id="GO:0019464">
    <property type="term" value="P:glycine decarboxylation via glycine cleavage system"/>
    <property type="evidence" value="ECO:0007669"/>
    <property type="project" value="InterPro"/>
</dbReference>
<dbReference type="AlphaFoldDB" id="A0A9X3JEV0"/>
<evidence type="ECO:0000313" key="3">
    <source>
        <dbReference type="Proteomes" id="UP001146670"/>
    </source>
</evidence>
<dbReference type="Gene3D" id="2.40.50.100">
    <property type="match status" value="1"/>
</dbReference>
<accession>A0A9X3JEV0</accession>
<dbReference type="RefSeq" id="WP_268751614.1">
    <property type="nucleotide sequence ID" value="NZ_JAPRFQ010000001.1"/>
</dbReference>